<evidence type="ECO:0000313" key="7">
    <source>
        <dbReference type="Proteomes" id="UP001237642"/>
    </source>
</evidence>
<evidence type="ECO:0000256" key="2">
    <source>
        <dbReference type="ARBA" id="ARBA00022771"/>
    </source>
</evidence>
<dbReference type="PANTHER" id="PTHR31973:SF195">
    <property type="entry name" value="MUDR FAMILY TRANSPOSASE"/>
    <property type="match status" value="1"/>
</dbReference>
<dbReference type="PROSITE" id="PS50966">
    <property type="entry name" value="ZF_SWIM"/>
    <property type="match status" value="1"/>
</dbReference>
<proteinExistence type="predicted"/>
<comment type="caution">
    <text evidence="6">The sequence shown here is derived from an EMBL/GenBank/DDBJ whole genome shotgun (WGS) entry which is preliminary data.</text>
</comment>
<dbReference type="Proteomes" id="UP001237642">
    <property type="component" value="Unassembled WGS sequence"/>
</dbReference>
<dbReference type="InterPro" id="IPR006564">
    <property type="entry name" value="Znf_PMZ"/>
</dbReference>
<dbReference type="PANTHER" id="PTHR31973">
    <property type="entry name" value="POLYPROTEIN, PUTATIVE-RELATED"/>
    <property type="match status" value="1"/>
</dbReference>
<reference evidence="6" key="2">
    <citation type="submission" date="2023-05" db="EMBL/GenBank/DDBJ databases">
        <authorList>
            <person name="Schelkunov M.I."/>
        </authorList>
    </citation>
    <scope>NUCLEOTIDE SEQUENCE</scope>
    <source>
        <strain evidence="6">Hsosn_3</strain>
        <tissue evidence="6">Leaf</tissue>
    </source>
</reference>
<organism evidence="6 7">
    <name type="scientific">Heracleum sosnowskyi</name>
    <dbReference type="NCBI Taxonomy" id="360622"/>
    <lineage>
        <taxon>Eukaryota</taxon>
        <taxon>Viridiplantae</taxon>
        <taxon>Streptophyta</taxon>
        <taxon>Embryophyta</taxon>
        <taxon>Tracheophyta</taxon>
        <taxon>Spermatophyta</taxon>
        <taxon>Magnoliopsida</taxon>
        <taxon>eudicotyledons</taxon>
        <taxon>Gunneridae</taxon>
        <taxon>Pentapetalae</taxon>
        <taxon>asterids</taxon>
        <taxon>campanulids</taxon>
        <taxon>Apiales</taxon>
        <taxon>Apiaceae</taxon>
        <taxon>Apioideae</taxon>
        <taxon>apioid superclade</taxon>
        <taxon>Tordylieae</taxon>
        <taxon>Tordyliinae</taxon>
        <taxon>Heracleum</taxon>
    </lineage>
</organism>
<dbReference type="SMART" id="SM00575">
    <property type="entry name" value="ZnF_PMZ"/>
    <property type="match status" value="1"/>
</dbReference>
<accession>A0AAD8MXA2</accession>
<keyword evidence="7" id="KW-1185">Reference proteome</keyword>
<evidence type="ECO:0000256" key="1">
    <source>
        <dbReference type="ARBA" id="ARBA00022723"/>
    </source>
</evidence>
<keyword evidence="1" id="KW-0479">Metal-binding</keyword>
<keyword evidence="3" id="KW-0862">Zinc</keyword>
<name>A0AAD8MXA2_9APIA</name>
<dbReference type="EMBL" id="JAUIZM010000004">
    <property type="protein sequence ID" value="KAK1388474.1"/>
    <property type="molecule type" value="Genomic_DNA"/>
</dbReference>
<evidence type="ECO:0000256" key="3">
    <source>
        <dbReference type="ARBA" id="ARBA00022833"/>
    </source>
</evidence>
<reference evidence="6" key="1">
    <citation type="submission" date="2023-02" db="EMBL/GenBank/DDBJ databases">
        <title>Genome of toxic invasive species Heracleum sosnowskyi carries increased number of genes despite the absence of recent whole-genome duplications.</title>
        <authorList>
            <person name="Schelkunov M."/>
            <person name="Shtratnikova V."/>
            <person name="Makarenko M."/>
            <person name="Klepikova A."/>
            <person name="Omelchenko D."/>
            <person name="Novikova G."/>
            <person name="Obukhova E."/>
            <person name="Bogdanov V."/>
            <person name="Penin A."/>
            <person name="Logacheva M."/>
        </authorList>
    </citation>
    <scope>NUCLEOTIDE SEQUENCE</scope>
    <source>
        <strain evidence="6">Hsosn_3</strain>
        <tissue evidence="6">Leaf</tissue>
    </source>
</reference>
<dbReference type="GO" id="GO:0008270">
    <property type="term" value="F:zinc ion binding"/>
    <property type="evidence" value="ECO:0007669"/>
    <property type="project" value="UniProtKB-KW"/>
</dbReference>
<keyword evidence="2 4" id="KW-0863">Zinc-finger</keyword>
<gene>
    <name evidence="6" type="ORF">POM88_016652</name>
</gene>
<sequence length="257" mass="29834">MAKSRLHWDTLMAIEPRADEWFGEINPIQSCLAYDGGKRFGIMTTNMAESWNNAIKASRKLPITALVTSLFYKVVTYFDQRRVEIEKQSLKGNEFTKHANQMLSKWIKRASGHHVKLFDRNTLVFEVITMKHGQKGGNKQIVQHDRICTCNKWQTYHIPCSHVLACCASVGLQYTSFIDNCYKLENARKVYVGHFQPIQKQSDWPLMIYFPLLMHDDENISRKLGRRKETRYKNEMDYQALRKGKNTSYDGASSSVP</sequence>
<evidence type="ECO:0000313" key="6">
    <source>
        <dbReference type="EMBL" id="KAK1388474.1"/>
    </source>
</evidence>
<protein>
    <submittedName>
        <fullName evidence="6">SWIM-type domain-containing protein</fullName>
    </submittedName>
</protein>
<feature type="domain" description="SWIM-type" evidence="5">
    <location>
        <begin position="140"/>
        <end position="171"/>
    </location>
</feature>
<dbReference type="InterPro" id="IPR007527">
    <property type="entry name" value="Znf_SWIM"/>
</dbReference>
<evidence type="ECO:0000259" key="5">
    <source>
        <dbReference type="PROSITE" id="PS50966"/>
    </source>
</evidence>
<dbReference type="AlphaFoldDB" id="A0AAD8MXA2"/>
<evidence type="ECO:0000256" key="4">
    <source>
        <dbReference type="PROSITE-ProRule" id="PRU00325"/>
    </source>
</evidence>